<proteinExistence type="predicted"/>
<keyword evidence="3" id="KW-1185">Reference proteome</keyword>
<dbReference type="InterPro" id="IPR024079">
    <property type="entry name" value="MetalloPept_cat_dom_sf"/>
</dbReference>
<dbReference type="EMBL" id="JBIGIC010000004">
    <property type="protein sequence ID" value="MFG6486864.1"/>
    <property type="molecule type" value="Genomic_DNA"/>
</dbReference>
<dbReference type="Gene3D" id="3.40.390.10">
    <property type="entry name" value="Collagenase (Catalytic Domain)"/>
    <property type="match status" value="1"/>
</dbReference>
<name>A0ABW7HAQ3_9BURK</name>
<accession>A0ABW7HAQ3</accession>
<dbReference type="SUPFAM" id="SSF55486">
    <property type="entry name" value="Metalloproteases ('zincins'), catalytic domain"/>
    <property type="match status" value="1"/>
</dbReference>
<sequence length="363" mass="40025">MDWTLKFKWQYDFAKSKLGSISDFSGDWAGIVAALQGLMGADGFDVSKADSLTALRTKMVQANGKRVSADLGILAAVKADALGVASVPDDPKMRASVLKFLAHTYLVHTSGSRTLWVHSSPKVFLHWPSIHLNSWASTTGEVKTLLKDDREHFSEEDKRNLGASAQHALAWCQKTNAVLSQARSNDATKKSVAMSFVKRWFADPGTTDEELSKYVATLSQGFKDITAMLNKGRLILTDWMPLRNATTDEEIEYLNSEAFTFANNGEGLSVVYIERSFFVNHPGNVLNGVRNWSRILVHELTHLVCGTTDVKKGAVRYAWYGIGPHAGYPGSDAIRNADNWAFFCADCAQVLTEAESVKARKIV</sequence>
<dbReference type="EC" id="3.4.24.-" evidence="2"/>
<gene>
    <name evidence="2" type="ORF">ACG04R_09285</name>
</gene>
<feature type="domain" description="Lysine-specific metallo-endopeptidase" evidence="1">
    <location>
        <begin position="188"/>
        <end position="344"/>
    </location>
</feature>
<organism evidence="2 3">
    <name type="scientific">Pelomonas candidula</name>
    <dbReference type="NCBI Taxonomy" id="3299025"/>
    <lineage>
        <taxon>Bacteria</taxon>
        <taxon>Pseudomonadati</taxon>
        <taxon>Pseudomonadota</taxon>
        <taxon>Betaproteobacteria</taxon>
        <taxon>Burkholderiales</taxon>
        <taxon>Sphaerotilaceae</taxon>
        <taxon>Roseateles</taxon>
    </lineage>
</organism>
<dbReference type="Proteomes" id="UP001606134">
    <property type="component" value="Unassembled WGS sequence"/>
</dbReference>
<comment type="caution">
    <text evidence="2">The sequence shown here is derived from an EMBL/GenBank/DDBJ whole genome shotgun (WGS) entry which is preliminary data.</text>
</comment>
<evidence type="ECO:0000313" key="2">
    <source>
        <dbReference type="EMBL" id="MFG6486864.1"/>
    </source>
</evidence>
<dbReference type="Pfam" id="PF14521">
    <property type="entry name" value="Aspzincin_M35"/>
    <property type="match status" value="1"/>
</dbReference>
<dbReference type="InterPro" id="IPR029463">
    <property type="entry name" value="Lys_MEP"/>
</dbReference>
<reference evidence="2 3" key="1">
    <citation type="submission" date="2024-08" db="EMBL/GenBank/DDBJ databases">
        <authorList>
            <person name="Lu H."/>
        </authorList>
    </citation>
    <scope>NUCLEOTIDE SEQUENCE [LARGE SCALE GENOMIC DNA]</scope>
    <source>
        <strain evidence="2 3">BYS78W</strain>
    </source>
</reference>
<evidence type="ECO:0000259" key="1">
    <source>
        <dbReference type="Pfam" id="PF14521"/>
    </source>
</evidence>
<dbReference type="GO" id="GO:0016787">
    <property type="term" value="F:hydrolase activity"/>
    <property type="evidence" value="ECO:0007669"/>
    <property type="project" value="UniProtKB-KW"/>
</dbReference>
<keyword evidence="2" id="KW-0378">Hydrolase</keyword>
<dbReference type="RefSeq" id="WP_394408589.1">
    <property type="nucleotide sequence ID" value="NZ_JBIGIC010000004.1"/>
</dbReference>
<protein>
    <submittedName>
        <fullName evidence="2">M35 family metallo-endopeptidase</fullName>
        <ecNumber evidence="2">3.4.24.-</ecNumber>
    </submittedName>
</protein>
<evidence type="ECO:0000313" key="3">
    <source>
        <dbReference type="Proteomes" id="UP001606134"/>
    </source>
</evidence>